<keyword evidence="4" id="KW-0223">Dioxygenase</keyword>
<dbReference type="EMBL" id="ML145108">
    <property type="protein sequence ID" value="TBU59986.1"/>
    <property type="molecule type" value="Genomic_DNA"/>
</dbReference>
<dbReference type="PANTHER" id="PTHR46030:SF1">
    <property type="entry name" value="ALPHA-KETOGLUTARATE-DEPENDENT DIOXYGENASE ALKB HOMOLOG 6"/>
    <property type="match status" value="1"/>
</dbReference>
<evidence type="ECO:0000256" key="8">
    <source>
        <dbReference type="RuleBase" id="RU003682"/>
    </source>
</evidence>
<gene>
    <name evidence="10" type="ORF">BD310DRAFT_848275</name>
</gene>
<accession>A0A4Q9PZI0</accession>
<evidence type="ECO:0000313" key="11">
    <source>
        <dbReference type="Proteomes" id="UP000292082"/>
    </source>
</evidence>
<proteinExistence type="inferred from homology"/>
<dbReference type="PROSITE" id="PS51471">
    <property type="entry name" value="FE2OG_OXY"/>
    <property type="match status" value="1"/>
</dbReference>
<evidence type="ECO:0000256" key="7">
    <source>
        <dbReference type="ARBA" id="ARBA00023242"/>
    </source>
</evidence>
<comment type="subcellular location">
    <subcellularLocation>
        <location evidence="1">Nucleus</location>
    </subcellularLocation>
</comment>
<dbReference type="SUPFAM" id="SSF51197">
    <property type="entry name" value="Clavaminate synthase-like"/>
    <property type="match status" value="1"/>
</dbReference>
<dbReference type="AlphaFoldDB" id="A0A4Q9PZI0"/>
<protein>
    <recommendedName>
        <fullName evidence="9">Fe2OG dioxygenase domain-containing protein</fullName>
    </recommendedName>
</protein>
<evidence type="ECO:0000256" key="4">
    <source>
        <dbReference type="ARBA" id="ARBA00022964"/>
    </source>
</evidence>
<keyword evidence="3 8" id="KW-0479">Metal-binding</keyword>
<feature type="domain" description="Fe2OG dioxygenase" evidence="9">
    <location>
        <begin position="97"/>
        <end position="250"/>
    </location>
</feature>
<keyword evidence="6 8" id="KW-0408">Iron</keyword>
<evidence type="ECO:0000256" key="3">
    <source>
        <dbReference type="ARBA" id="ARBA00022723"/>
    </source>
</evidence>
<dbReference type="STRING" id="114155.A0A4Q9PZI0"/>
<dbReference type="GO" id="GO:0051213">
    <property type="term" value="F:dioxygenase activity"/>
    <property type="evidence" value="ECO:0007669"/>
    <property type="project" value="UniProtKB-KW"/>
</dbReference>
<dbReference type="Gene3D" id="2.60.120.590">
    <property type="entry name" value="Alpha-ketoglutarate-dependent dioxygenase AlkB-like"/>
    <property type="match status" value="1"/>
</dbReference>
<evidence type="ECO:0000256" key="6">
    <source>
        <dbReference type="ARBA" id="ARBA00023004"/>
    </source>
</evidence>
<sequence length="267" mass="30012">MSTVNLDDYVVPGTTRTYYIPEFVTEDEEEYLTRKINEAPQPWWKRLQNRRLQIWGGELTGKHALIPQDMPPFANQYPDIVGRIRALGVFKDSAHGEPNHIIMNEYAPGQGIMPHEDGPAYHPVVATLSLGSHTVFHYYRYKPDTDASPVQISAPDELISSTGRPIDPNPVLSLLLEPRSLVITTSDLYGSHLHGIEGRVEDKFEEDGRPPQERIANYDLLRGKEAREAIANGSMLERGMRYSLTCRDVEKIAAMGGALFKKLRGTA</sequence>
<dbReference type="InterPro" id="IPR032862">
    <property type="entry name" value="ALKBH6"/>
</dbReference>
<dbReference type="Proteomes" id="UP000292082">
    <property type="component" value="Unassembled WGS sequence"/>
</dbReference>
<name>A0A4Q9PZI0_9APHY</name>
<evidence type="ECO:0000259" key="9">
    <source>
        <dbReference type="PROSITE" id="PS51471"/>
    </source>
</evidence>
<organism evidence="10 11">
    <name type="scientific">Dichomitus squalens</name>
    <dbReference type="NCBI Taxonomy" id="114155"/>
    <lineage>
        <taxon>Eukaryota</taxon>
        <taxon>Fungi</taxon>
        <taxon>Dikarya</taxon>
        <taxon>Basidiomycota</taxon>
        <taxon>Agaricomycotina</taxon>
        <taxon>Agaricomycetes</taxon>
        <taxon>Polyporales</taxon>
        <taxon>Polyporaceae</taxon>
        <taxon>Dichomitus</taxon>
    </lineage>
</organism>
<dbReference type="InterPro" id="IPR037151">
    <property type="entry name" value="AlkB-like_sf"/>
</dbReference>
<dbReference type="GO" id="GO:0005634">
    <property type="term" value="C:nucleus"/>
    <property type="evidence" value="ECO:0007669"/>
    <property type="project" value="UniProtKB-SubCell"/>
</dbReference>
<reference evidence="10 11" key="1">
    <citation type="submission" date="2019-01" db="EMBL/GenBank/DDBJ databases">
        <title>Draft genome sequences of three monokaryotic isolates of the white-rot basidiomycete fungus Dichomitus squalens.</title>
        <authorList>
            <consortium name="DOE Joint Genome Institute"/>
            <person name="Lopez S.C."/>
            <person name="Andreopoulos B."/>
            <person name="Pangilinan J."/>
            <person name="Lipzen A."/>
            <person name="Riley R."/>
            <person name="Ahrendt S."/>
            <person name="Ng V."/>
            <person name="Barry K."/>
            <person name="Daum C."/>
            <person name="Grigoriev I.V."/>
            <person name="Hilden K.S."/>
            <person name="Makela M.R."/>
            <person name="de Vries R.P."/>
        </authorList>
    </citation>
    <scope>NUCLEOTIDE SEQUENCE [LARGE SCALE GENOMIC DNA]</scope>
    <source>
        <strain evidence="10 11">CBS 464.89</strain>
    </source>
</reference>
<dbReference type="OMA" id="KSPKTKW"/>
<evidence type="ECO:0000313" key="10">
    <source>
        <dbReference type="EMBL" id="TBU59986.1"/>
    </source>
</evidence>
<evidence type="ECO:0000256" key="1">
    <source>
        <dbReference type="ARBA" id="ARBA00004123"/>
    </source>
</evidence>
<dbReference type="InterPro" id="IPR005123">
    <property type="entry name" value="Oxoglu/Fe-dep_dioxygenase_dom"/>
</dbReference>
<comment type="similarity">
    <text evidence="8">Belongs to the iron/ascorbate-dependent oxidoreductase family.</text>
</comment>
<comment type="similarity">
    <text evidence="2">Belongs to the alkB family.</text>
</comment>
<dbReference type="GO" id="GO:0046872">
    <property type="term" value="F:metal ion binding"/>
    <property type="evidence" value="ECO:0007669"/>
    <property type="project" value="UniProtKB-KW"/>
</dbReference>
<keyword evidence="5 8" id="KW-0560">Oxidoreductase</keyword>
<dbReference type="PANTHER" id="PTHR46030">
    <property type="entry name" value="ALPHA-KETOGLUTARATE-DEPENDENT DIOXYGENASE ALKB HOMOLOG 6"/>
    <property type="match status" value="1"/>
</dbReference>
<keyword evidence="7" id="KW-0539">Nucleus</keyword>
<evidence type="ECO:0000256" key="2">
    <source>
        <dbReference type="ARBA" id="ARBA00007879"/>
    </source>
</evidence>
<evidence type="ECO:0000256" key="5">
    <source>
        <dbReference type="ARBA" id="ARBA00023002"/>
    </source>
</evidence>
<keyword evidence="11" id="KW-1185">Reference proteome</keyword>